<evidence type="ECO:0000313" key="2">
    <source>
        <dbReference type="EMBL" id="TCC97306.1"/>
    </source>
</evidence>
<dbReference type="NCBIfam" id="NF033709">
    <property type="entry name" value="PorV_fam"/>
    <property type="match status" value="1"/>
</dbReference>
<dbReference type="Pfam" id="PF19572">
    <property type="entry name" value="PorV"/>
    <property type="match status" value="1"/>
</dbReference>
<proteinExistence type="predicted"/>
<sequence length="388" mass="42017">MNTPIFLFVFATTGVLLVLCCLQLKAQTVQTNGSSRTNIITGVPFLLIVPDARTGAMGDVGAATLPDQNASAINPSKLAYMEQPYGMSVSYSPWLSNLKAGINLAFLSAYYKIDERNTVGTSLRYLSLGEVQLFDANRQDLGTYSPNEFAFDVTYARKFGESFSLGTALRYIRSDLVSGQLSSGGTGYAGNAVAMDASAYVRKPTVLFGTDALLAFGLNISNIGTKIGYNDAGNKFFLPANIRFGAASTFIFNDLNQFTFALDLNKLLVPSQPVYDSDGKIISGHDPDVSVPTGIFSSFSDAPGGGSEELKELSIGTGLEYTYDKKIALRGGYSYENPEKGDRRYFTVGLGFKYRPFVLDLAYMIAGSQNNPLANTLRFTLIFSPVRK</sequence>
<accession>A0A4V2MK86</accession>
<dbReference type="OrthoDB" id="9758448at2"/>
<evidence type="ECO:0000313" key="3">
    <source>
        <dbReference type="Proteomes" id="UP000291117"/>
    </source>
</evidence>
<dbReference type="NCBIfam" id="NF033710">
    <property type="entry name" value="T9SS_OM_PorV"/>
    <property type="match status" value="1"/>
</dbReference>
<keyword evidence="3" id="KW-1185">Reference proteome</keyword>
<dbReference type="AlphaFoldDB" id="A0A4V2MK86"/>
<name>A0A4V2MK86_9SPHI</name>
<dbReference type="InterPro" id="IPR045741">
    <property type="entry name" value="PorV"/>
</dbReference>
<dbReference type="Proteomes" id="UP000291117">
    <property type="component" value="Unassembled WGS sequence"/>
</dbReference>
<organism evidence="2 3">
    <name type="scientific">Pedobacter hiemivivus</name>
    <dbReference type="NCBI Taxonomy" id="2530454"/>
    <lineage>
        <taxon>Bacteria</taxon>
        <taxon>Pseudomonadati</taxon>
        <taxon>Bacteroidota</taxon>
        <taxon>Sphingobacteriia</taxon>
        <taxon>Sphingobacteriales</taxon>
        <taxon>Sphingobacteriaceae</taxon>
        <taxon>Pedobacter</taxon>
    </lineage>
</organism>
<dbReference type="SUPFAM" id="SSF56935">
    <property type="entry name" value="Porins"/>
    <property type="match status" value="1"/>
</dbReference>
<reference evidence="2 3" key="1">
    <citation type="submission" date="2019-02" db="EMBL/GenBank/DDBJ databases">
        <title>Pedobacter sp. RP-3-8 sp. nov., isolated from Arctic soil.</title>
        <authorList>
            <person name="Dahal R.H."/>
        </authorList>
    </citation>
    <scope>NUCLEOTIDE SEQUENCE [LARGE SCALE GENOMIC DNA]</scope>
    <source>
        <strain evidence="2 3">RP-3-8</strain>
    </source>
</reference>
<evidence type="ECO:0000259" key="1">
    <source>
        <dbReference type="Pfam" id="PF19572"/>
    </source>
</evidence>
<gene>
    <name evidence="2" type="primary">porV</name>
    <name evidence="2" type="ORF">EZ444_08710</name>
</gene>
<dbReference type="Gene3D" id="2.40.160.60">
    <property type="entry name" value="Outer membrane protein transport protein (OMPP1/FadL/TodX)"/>
    <property type="match status" value="1"/>
</dbReference>
<protein>
    <submittedName>
        <fullName evidence="2">Type IX secretion system outer membrane channel protein PorV</fullName>
    </submittedName>
</protein>
<feature type="domain" description="Type IX secretion system protein PorV" evidence="1">
    <location>
        <begin position="35"/>
        <end position="272"/>
    </location>
</feature>
<comment type="caution">
    <text evidence="2">The sequence shown here is derived from an EMBL/GenBank/DDBJ whole genome shotgun (WGS) entry which is preliminary data.</text>
</comment>
<dbReference type="InterPro" id="IPR047799">
    <property type="entry name" value="T9SS_OM_PorV"/>
</dbReference>
<dbReference type="EMBL" id="SJSM01000004">
    <property type="protein sequence ID" value="TCC97306.1"/>
    <property type="molecule type" value="Genomic_DNA"/>
</dbReference>